<keyword evidence="6" id="KW-1185">Reference proteome</keyword>
<dbReference type="SUPFAM" id="SSF53822">
    <property type="entry name" value="Periplasmic binding protein-like I"/>
    <property type="match status" value="1"/>
</dbReference>
<evidence type="ECO:0000256" key="1">
    <source>
        <dbReference type="ARBA" id="ARBA00023015"/>
    </source>
</evidence>
<dbReference type="Pfam" id="PF13377">
    <property type="entry name" value="Peripla_BP_3"/>
    <property type="match status" value="1"/>
</dbReference>
<dbReference type="AlphaFoldDB" id="A0AAE3AU16"/>
<sequence length="335" mass="36428">MKFKRTTVAEIAKIAHLSPATVSRTLNHPELVSPTTSALVHSTINLLNSKAEPPIPDASDILQILVNIPDPGNLFYSELLDGILKSADFRGYRVLITRDLLDSPDSVDSIIRQIYLCNIQGMILCTSLSDAGYKKIAAHVPIVQCTEAGTADYSYVGIDNYKAAFSAMEHIYSTGHHKIALLNGSLSFTYARQRQKAYCDFMKQNNLVIPTGYILNFAGIIYEAAYASVSQLLSTANHPDAIFAVSDVFAIAAAKAAAAHHLKIPDDLVIVGFDNIQLLSAVSTPPISSVQQPRFQMGYTAGEILYDCITTGISSLPQRIILPTELIIRSSSLLK</sequence>
<dbReference type="RefSeq" id="WP_118762980.1">
    <property type="nucleotide sequence ID" value="NZ_JAJEQF010000021.1"/>
</dbReference>
<evidence type="ECO:0000256" key="3">
    <source>
        <dbReference type="ARBA" id="ARBA00023163"/>
    </source>
</evidence>
<proteinExistence type="predicted"/>
<dbReference type="InterPro" id="IPR010982">
    <property type="entry name" value="Lambda_DNA-bd_dom_sf"/>
</dbReference>
<organism evidence="5 6">
    <name type="scientific">Gallintestinimicrobium propionicum</name>
    <dbReference type="NCBI Taxonomy" id="2981770"/>
    <lineage>
        <taxon>Bacteria</taxon>
        <taxon>Bacillati</taxon>
        <taxon>Bacillota</taxon>
        <taxon>Clostridia</taxon>
        <taxon>Lachnospirales</taxon>
        <taxon>Lachnospiraceae</taxon>
        <taxon>Gallintestinimicrobium</taxon>
    </lineage>
</organism>
<comment type="caution">
    <text evidence="5">The sequence shown here is derived from an EMBL/GenBank/DDBJ whole genome shotgun (WGS) entry which is preliminary data.</text>
</comment>
<dbReference type="InterPro" id="IPR046335">
    <property type="entry name" value="LacI/GalR-like_sensor"/>
</dbReference>
<dbReference type="PANTHER" id="PTHR30146:SF109">
    <property type="entry name" value="HTH-TYPE TRANSCRIPTIONAL REGULATOR GALS"/>
    <property type="match status" value="1"/>
</dbReference>
<keyword evidence="3" id="KW-0804">Transcription</keyword>
<reference evidence="5 6" key="1">
    <citation type="submission" date="2021-10" db="EMBL/GenBank/DDBJ databases">
        <title>Anaerobic single-cell dispensing facilitates the cultivation of human gut bacteria.</title>
        <authorList>
            <person name="Afrizal A."/>
        </authorList>
    </citation>
    <scope>NUCLEOTIDE SEQUENCE [LARGE SCALE GENOMIC DNA]</scope>
    <source>
        <strain evidence="5 6">CLA-AA-H244</strain>
    </source>
</reference>
<evidence type="ECO:0000313" key="5">
    <source>
        <dbReference type="EMBL" id="MCC2167856.1"/>
    </source>
</evidence>
<keyword evidence="2 5" id="KW-0238">DNA-binding</keyword>
<dbReference type="Gene3D" id="3.40.50.2300">
    <property type="match status" value="2"/>
</dbReference>
<protein>
    <submittedName>
        <fullName evidence="5">LacI family DNA-binding transcriptional regulator</fullName>
    </submittedName>
</protein>
<dbReference type="CDD" id="cd01392">
    <property type="entry name" value="HTH_LacI"/>
    <property type="match status" value="1"/>
</dbReference>
<dbReference type="GO" id="GO:0003700">
    <property type="term" value="F:DNA-binding transcription factor activity"/>
    <property type="evidence" value="ECO:0007669"/>
    <property type="project" value="TreeGrafter"/>
</dbReference>
<dbReference type="InterPro" id="IPR028082">
    <property type="entry name" value="Peripla_BP_I"/>
</dbReference>
<gene>
    <name evidence="5" type="ORF">LKD45_09155</name>
</gene>
<dbReference type="EMBL" id="JAJEQF010000021">
    <property type="protein sequence ID" value="MCC2167856.1"/>
    <property type="molecule type" value="Genomic_DNA"/>
</dbReference>
<dbReference type="SMART" id="SM00354">
    <property type="entry name" value="HTH_LACI"/>
    <property type="match status" value="1"/>
</dbReference>
<dbReference type="Proteomes" id="UP001199355">
    <property type="component" value="Unassembled WGS sequence"/>
</dbReference>
<evidence type="ECO:0000259" key="4">
    <source>
        <dbReference type="PROSITE" id="PS50932"/>
    </source>
</evidence>
<feature type="domain" description="HTH lacI-type" evidence="4">
    <location>
        <begin position="6"/>
        <end position="48"/>
    </location>
</feature>
<dbReference type="InterPro" id="IPR000843">
    <property type="entry name" value="HTH_LacI"/>
</dbReference>
<accession>A0AAE3AU16</accession>
<evidence type="ECO:0000313" key="6">
    <source>
        <dbReference type="Proteomes" id="UP001199355"/>
    </source>
</evidence>
<keyword evidence="1" id="KW-0805">Transcription regulation</keyword>
<name>A0AAE3AU16_9FIRM</name>
<dbReference type="Pfam" id="PF00356">
    <property type="entry name" value="LacI"/>
    <property type="match status" value="1"/>
</dbReference>
<evidence type="ECO:0000256" key="2">
    <source>
        <dbReference type="ARBA" id="ARBA00023125"/>
    </source>
</evidence>
<dbReference type="Gene3D" id="1.10.260.40">
    <property type="entry name" value="lambda repressor-like DNA-binding domains"/>
    <property type="match status" value="1"/>
</dbReference>
<dbReference type="PANTHER" id="PTHR30146">
    <property type="entry name" value="LACI-RELATED TRANSCRIPTIONAL REPRESSOR"/>
    <property type="match status" value="1"/>
</dbReference>
<dbReference type="GO" id="GO:0000976">
    <property type="term" value="F:transcription cis-regulatory region binding"/>
    <property type="evidence" value="ECO:0007669"/>
    <property type="project" value="TreeGrafter"/>
</dbReference>
<dbReference type="SUPFAM" id="SSF47413">
    <property type="entry name" value="lambda repressor-like DNA-binding domains"/>
    <property type="match status" value="1"/>
</dbReference>
<dbReference type="PROSITE" id="PS50932">
    <property type="entry name" value="HTH_LACI_2"/>
    <property type="match status" value="1"/>
</dbReference>